<gene>
    <name evidence="3" type="ORF">Daus18300_000386</name>
</gene>
<evidence type="ECO:0000259" key="2">
    <source>
        <dbReference type="SMART" id="SM00382"/>
    </source>
</evidence>
<feature type="compositionally biased region" description="Polar residues" evidence="1">
    <location>
        <begin position="33"/>
        <end position="44"/>
    </location>
</feature>
<dbReference type="SUPFAM" id="SSF52540">
    <property type="entry name" value="P-loop containing nucleoside triphosphate hydrolases"/>
    <property type="match status" value="1"/>
</dbReference>
<dbReference type="CDD" id="cd19481">
    <property type="entry name" value="RecA-like_protease"/>
    <property type="match status" value="1"/>
</dbReference>
<feature type="compositionally biased region" description="Acidic residues" evidence="1">
    <location>
        <begin position="960"/>
        <end position="979"/>
    </location>
</feature>
<dbReference type="Pfam" id="PF00004">
    <property type="entry name" value="AAA"/>
    <property type="match status" value="1"/>
</dbReference>
<dbReference type="InterPro" id="IPR003593">
    <property type="entry name" value="AAA+_ATPase"/>
</dbReference>
<dbReference type="Pfam" id="PF23232">
    <property type="entry name" value="AAA_lid_13"/>
    <property type="match status" value="1"/>
</dbReference>
<dbReference type="Proteomes" id="UP001583177">
    <property type="component" value="Unassembled WGS sequence"/>
</dbReference>
<dbReference type="PANTHER" id="PTHR46411">
    <property type="entry name" value="FAMILY ATPASE, PUTATIVE-RELATED"/>
    <property type="match status" value="1"/>
</dbReference>
<dbReference type="InterPro" id="IPR056599">
    <property type="entry name" value="AAA_lid_fung"/>
</dbReference>
<proteinExistence type="predicted"/>
<evidence type="ECO:0000313" key="4">
    <source>
        <dbReference type="Proteomes" id="UP001583177"/>
    </source>
</evidence>
<feature type="domain" description="AAA+ ATPase" evidence="2">
    <location>
        <begin position="676"/>
        <end position="803"/>
    </location>
</feature>
<accession>A0ABR3Y4V6</accession>
<dbReference type="InterPro" id="IPR054289">
    <property type="entry name" value="DUF7025"/>
</dbReference>
<dbReference type="SMART" id="SM00382">
    <property type="entry name" value="AAA"/>
    <property type="match status" value="1"/>
</dbReference>
<dbReference type="Gene3D" id="3.40.50.300">
    <property type="entry name" value="P-loop containing nucleotide triphosphate hydrolases"/>
    <property type="match status" value="1"/>
</dbReference>
<comment type="caution">
    <text evidence="3">The sequence shown here is derived from an EMBL/GenBank/DDBJ whole genome shotgun (WGS) entry which is preliminary data.</text>
</comment>
<dbReference type="PANTHER" id="PTHR46411:SF2">
    <property type="entry name" value="AAA+ ATPASE DOMAIN-CONTAINING PROTEIN"/>
    <property type="match status" value="1"/>
</dbReference>
<keyword evidence="4" id="KW-1185">Reference proteome</keyword>
<feature type="region of interest" description="Disordered" evidence="1">
    <location>
        <begin position="930"/>
        <end position="1000"/>
    </location>
</feature>
<feature type="compositionally biased region" description="Polar residues" evidence="1">
    <location>
        <begin position="1"/>
        <end position="10"/>
    </location>
</feature>
<name>A0ABR3Y4V6_9PEZI</name>
<protein>
    <recommendedName>
        <fullName evidence="2">AAA+ ATPase domain-containing protein</fullName>
    </recommendedName>
</protein>
<dbReference type="InterPro" id="IPR027417">
    <property type="entry name" value="P-loop_NTPase"/>
</dbReference>
<dbReference type="InterPro" id="IPR003959">
    <property type="entry name" value="ATPase_AAA_core"/>
</dbReference>
<feature type="region of interest" description="Disordered" evidence="1">
    <location>
        <begin position="1"/>
        <end position="60"/>
    </location>
</feature>
<evidence type="ECO:0000256" key="1">
    <source>
        <dbReference type="SAM" id="MobiDB-lite"/>
    </source>
</evidence>
<sequence>MSPEVANTGSKALEQDEQTLFPFAHPPSHGPKISSTDQQLSENVTMAPHQTEPTNPVDTVDADASDVLKSAVEDGPGEDWTTAERKAQLAQYGSLGSDLLEAEKKTGDLGRRSKQAVLHLTFTETRITQLEQQVRKMEAELRDKPDGFQLSVSKRRAPIYKSFIKRSSQGEFLLTPQSMVIASHEQASLEVLVAEDGTSTTLAPDHDAARHSTGIYRQTHRETPDRLRIRYAPLVKVLERVCRETLSNAYLWPGGDSDYTSGRRAGSCAATVILRPWKIFVAYEKQIRDSIHNIDALIEPARPKDVKDGVAEIGVVEDFEYKREDLLREMKLLVEFLDVDLKPTFDLRKAIKEGTATEIEYGDLWHLFELGDTVVSPQNKTQAFRVVNFTGGREILIRKIPAIENRSKVPRLMGVGGFAVDCCSLCFNGTEYVPVLEKFLIRKYHGRRPITSLEIFPLKFDQDWEARYHKLETQGQKYLSLTRVPFSHYMFRGKTIDDPPQQLDTQVIVDVALAINNEPDWELGSRVSVDNFTEIDERETRMPAFCHHGIEEEGHCGSDYVFKDMTMKHSGISPSYSDLGGFFRTRRAEDLKQEDIILFPNWVHAFVLRSRQWVTLKFEDLSEVRFDNNFDELMFSPSHKQTIVALVETHENARIGLTQGPRSVGPALDLVRGKGAGLIILLHGEPGVGKTSTAECVADKTKRPLFPITCGDIGESAMEVEKNLHHNFRLAYKWGCVLLLDEADVFLAKRNKTDLRRNAVTSVFLRSLEYYAGILFLTTNRVGGIDPAFKSRIQLSLYYPRIDLDTTVKLYEVFLKRARDEQKRIGVTRFKIKQKEILKFAARHFRRLEKEGYNTWNGRQIRNACQTAIALVEHEAAHLKEGQALPVMGKQHFETVAEGSKEFDRYLKRTLHGGDDEIAMRDQWRNDSYPDAYLKQQPSPVKPLPKASSSRAAHPAVTDSESESSNDSDSENEDNEDANIEPVAEGDTAQLVAGEDVDDDEISSADFKEFLKFKALMGKNKKK</sequence>
<evidence type="ECO:0000313" key="3">
    <source>
        <dbReference type="EMBL" id="KAL1883328.1"/>
    </source>
</evidence>
<dbReference type="EMBL" id="JAWRVE010000002">
    <property type="protein sequence ID" value="KAL1883328.1"/>
    <property type="molecule type" value="Genomic_DNA"/>
</dbReference>
<dbReference type="Pfam" id="PF22942">
    <property type="entry name" value="DUF7025"/>
    <property type="match status" value="1"/>
</dbReference>
<reference evidence="3 4" key="1">
    <citation type="journal article" date="2024" name="IMA Fungus">
        <title>IMA Genome - F19 : A genome assembly and annotation guide to empower mycologists, including annotated draft genome sequences of Ceratocystis pirilliformis, Diaporthe australafricana, Fusarium ophioides, Paecilomyces lecythidis, and Sporothrix stenoceras.</title>
        <authorList>
            <person name="Aylward J."/>
            <person name="Wilson A.M."/>
            <person name="Visagie C.M."/>
            <person name="Spraker J."/>
            <person name="Barnes I."/>
            <person name="Buitendag C."/>
            <person name="Ceriani C."/>
            <person name="Del Mar Angel L."/>
            <person name="du Plessis D."/>
            <person name="Fuchs T."/>
            <person name="Gasser K."/>
            <person name="Kramer D."/>
            <person name="Li W."/>
            <person name="Munsamy K."/>
            <person name="Piso A."/>
            <person name="Price J.L."/>
            <person name="Sonnekus B."/>
            <person name="Thomas C."/>
            <person name="van der Nest A."/>
            <person name="van Dijk A."/>
            <person name="van Heerden A."/>
            <person name="van Vuuren N."/>
            <person name="Yilmaz N."/>
            <person name="Duong T.A."/>
            <person name="van der Merwe N.A."/>
            <person name="Wingfield M.J."/>
            <person name="Wingfield B.D."/>
        </authorList>
    </citation>
    <scope>NUCLEOTIDE SEQUENCE [LARGE SCALE GENOMIC DNA]</scope>
    <source>
        <strain evidence="3 4">CMW 18300</strain>
    </source>
</reference>
<organism evidence="3 4">
    <name type="scientific">Diaporthe australafricana</name>
    <dbReference type="NCBI Taxonomy" id="127596"/>
    <lineage>
        <taxon>Eukaryota</taxon>
        <taxon>Fungi</taxon>
        <taxon>Dikarya</taxon>
        <taxon>Ascomycota</taxon>
        <taxon>Pezizomycotina</taxon>
        <taxon>Sordariomycetes</taxon>
        <taxon>Sordariomycetidae</taxon>
        <taxon>Diaporthales</taxon>
        <taxon>Diaporthaceae</taxon>
        <taxon>Diaporthe</taxon>
    </lineage>
</organism>